<dbReference type="InterPro" id="IPR050134">
    <property type="entry name" value="NAD-dep_sirtuin_deacylases"/>
</dbReference>
<dbReference type="EMBL" id="LAZR01012335">
    <property type="protein sequence ID" value="KKM27365.1"/>
    <property type="molecule type" value="Genomic_DNA"/>
</dbReference>
<proteinExistence type="predicted"/>
<dbReference type="PANTHER" id="PTHR11085:SF4">
    <property type="entry name" value="NAD-DEPENDENT PROTEIN DEACYLASE"/>
    <property type="match status" value="1"/>
</dbReference>
<dbReference type="SUPFAM" id="SSF52467">
    <property type="entry name" value="DHS-like NAD/FAD-binding domain"/>
    <property type="match status" value="1"/>
</dbReference>
<keyword evidence="1" id="KW-0808">Transferase</keyword>
<comment type="caution">
    <text evidence="4">The sequence shown here is derived from an EMBL/GenBank/DDBJ whole genome shotgun (WGS) entry which is preliminary data.</text>
</comment>
<dbReference type="GO" id="GO:0017136">
    <property type="term" value="F:histone deacetylase activity, NAD-dependent"/>
    <property type="evidence" value="ECO:0007669"/>
    <property type="project" value="TreeGrafter"/>
</dbReference>
<dbReference type="InterPro" id="IPR003000">
    <property type="entry name" value="Sirtuin"/>
</dbReference>
<dbReference type="Gene3D" id="3.40.50.1220">
    <property type="entry name" value="TPP-binding domain"/>
    <property type="match status" value="1"/>
</dbReference>
<keyword evidence="2" id="KW-0520">NAD</keyword>
<evidence type="ECO:0000313" key="4">
    <source>
        <dbReference type="EMBL" id="KKM27365.1"/>
    </source>
</evidence>
<protein>
    <recommendedName>
        <fullName evidence="3">Deacetylase sirtuin-type domain-containing protein</fullName>
    </recommendedName>
</protein>
<dbReference type="InterPro" id="IPR026590">
    <property type="entry name" value="Ssirtuin_cat_dom"/>
</dbReference>
<feature type="non-terminal residue" evidence="4">
    <location>
        <position position="208"/>
    </location>
</feature>
<evidence type="ECO:0000256" key="2">
    <source>
        <dbReference type="ARBA" id="ARBA00023027"/>
    </source>
</evidence>
<dbReference type="GO" id="GO:0070403">
    <property type="term" value="F:NAD+ binding"/>
    <property type="evidence" value="ECO:0007669"/>
    <property type="project" value="InterPro"/>
</dbReference>
<evidence type="ECO:0000259" key="3">
    <source>
        <dbReference type="PROSITE" id="PS50305"/>
    </source>
</evidence>
<feature type="domain" description="Deacetylase sirtuin-type" evidence="3">
    <location>
        <begin position="1"/>
        <end position="208"/>
    </location>
</feature>
<gene>
    <name evidence="4" type="ORF">LCGC14_1575430</name>
</gene>
<dbReference type="AlphaFoldDB" id="A0A0F9LIR0"/>
<sequence>MKIIDIAREKGFPEETITRLREAKSCVVFTGAGVSAESGVPTFRDAITGTWSNFNVEEFATPEAFRKNPKKVWEWYEYRRNLLKDINPNQGHYAIAELERIYSDFWLVTQNIDGLHRKAGNKNVLEIHGNIYRNKCFEENTIVDNISVGAEIPPKCPNCGSYVRPDVVWFHEPLPKYEMEKAIEVSSRCDVFIVAGTSAIVYPAAELP</sequence>
<dbReference type="InterPro" id="IPR029035">
    <property type="entry name" value="DHS-like_NAD/FAD-binding_dom"/>
</dbReference>
<dbReference type="InterPro" id="IPR026591">
    <property type="entry name" value="Sirtuin_cat_small_dom_sf"/>
</dbReference>
<reference evidence="4" key="1">
    <citation type="journal article" date="2015" name="Nature">
        <title>Complex archaea that bridge the gap between prokaryotes and eukaryotes.</title>
        <authorList>
            <person name="Spang A."/>
            <person name="Saw J.H."/>
            <person name="Jorgensen S.L."/>
            <person name="Zaremba-Niedzwiedzka K."/>
            <person name="Martijn J."/>
            <person name="Lind A.E."/>
            <person name="van Eijk R."/>
            <person name="Schleper C."/>
            <person name="Guy L."/>
            <person name="Ettema T.J."/>
        </authorList>
    </citation>
    <scope>NUCLEOTIDE SEQUENCE</scope>
</reference>
<name>A0A0F9LIR0_9ZZZZ</name>
<evidence type="ECO:0000256" key="1">
    <source>
        <dbReference type="ARBA" id="ARBA00022679"/>
    </source>
</evidence>
<dbReference type="NCBIfam" id="NF001753">
    <property type="entry name" value="PRK00481.1-3"/>
    <property type="match status" value="1"/>
</dbReference>
<dbReference type="Pfam" id="PF02146">
    <property type="entry name" value="SIR2"/>
    <property type="match status" value="1"/>
</dbReference>
<dbReference type="PROSITE" id="PS50305">
    <property type="entry name" value="SIRTUIN"/>
    <property type="match status" value="1"/>
</dbReference>
<organism evidence="4">
    <name type="scientific">marine sediment metagenome</name>
    <dbReference type="NCBI Taxonomy" id="412755"/>
    <lineage>
        <taxon>unclassified sequences</taxon>
        <taxon>metagenomes</taxon>
        <taxon>ecological metagenomes</taxon>
    </lineage>
</organism>
<dbReference type="PANTHER" id="PTHR11085">
    <property type="entry name" value="NAD-DEPENDENT PROTEIN DEACYLASE SIRTUIN-5, MITOCHONDRIAL-RELATED"/>
    <property type="match status" value="1"/>
</dbReference>
<accession>A0A0F9LIR0</accession>
<dbReference type="Gene3D" id="3.30.1600.10">
    <property type="entry name" value="SIR2/SIRT2 'Small Domain"/>
    <property type="match status" value="1"/>
</dbReference>